<dbReference type="EMBL" id="JAVDYB010000001">
    <property type="protein sequence ID" value="MDR7277204.1"/>
    <property type="molecule type" value="Genomic_DNA"/>
</dbReference>
<evidence type="ECO:0000313" key="2">
    <source>
        <dbReference type="Proteomes" id="UP001183643"/>
    </source>
</evidence>
<organism evidence="1 2">
    <name type="scientific">Catenuloplanes atrovinosus</name>
    <dbReference type="NCBI Taxonomy" id="137266"/>
    <lineage>
        <taxon>Bacteria</taxon>
        <taxon>Bacillati</taxon>
        <taxon>Actinomycetota</taxon>
        <taxon>Actinomycetes</taxon>
        <taxon>Micromonosporales</taxon>
        <taxon>Micromonosporaceae</taxon>
        <taxon>Catenuloplanes</taxon>
    </lineage>
</organism>
<sequence length="32" mass="3042">MTVVFDGQLGEAGSDAWVTSGAAVTGAGRSSG</sequence>
<evidence type="ECO:0000313" key="1">
    <source>
        <dbReference type="EMBL" id="MDR7277204.1"/>
    </source>
</evidence>
<reference evidence="1" key="1">
    <citation type="submission" date="2023-07" db="EMBL/GenBank/DDBJ databases">
        <title>Sequencing the genomes of 1000 actinobacteria strains.</title>
        <authorList>
            <person name="Klenk H.-P."/>
        </authorList>
    </citation>
    <scope>NUCLEOTIDE SEQUENCE</scope>
    <source>
        <strain evidence="1">DSM 44707</strain>
    </source>
</reference>
<dbReference type="AlphaFoldDB" id="A0AAE3YNS7"/>
<dbReference type="Proteomes" id="UP001183643">
    <property type="component" value="Unassembled WGS sequence"/>
</dbReference>
<protein>
    <submittedName>
        <fullName evidence="1">Uncharacterized protein</fullName>
    </submittedName>
</protein>
<keyword evidence="2" id="KW-1185">Reference proteome</keyword>
<gene>
    <name evidence="1" type="ORF">J2S41_003982</name>
</gene>
<name>A0AAE3YNS7_9ACTN</name>
<comment type="caution">
    <text evidence="1">The sequence shown here is derived from an EMBL/GenBank/DDBJ whole genome shotgun (WGS) entry which is preliminary data.</text>
</comment>
<proteinExistence type="predicted"/>
<accession>A0AAE3YNS7</accession>